<dbReference type="EMBL" id="NMUH01000130">
    <property type="protein sequence ID" value="MQL72453.1"/>
    <property type="molecule type" value="Genomic_DNA"/>
</dbReference>
<evidence type="ECO:0000313" key="2">
    <source>
        <dbReference type="Proteomes" id="UP000652761"/>
    </source>
</evidence>
<name>A0A843TSN0_COLES</name>
<organism evidence="1 2">
    <name type="scientific">Colocasia esculenta</name>
    <name type="common">Wild taro</name>
    <name type="synonym">Arum esculentum</name>
    <dbReference type="NCBI Taxonomy" id="4460"/>
    <lineage>
        <taxon>Eukaryota</taxon>
        <taxon>Viridiplantae</taxon>
        <taxon>Streptophyta</taxon>
        <taxon>Embryophyta</taxon>
        <taxon>Tracheophyta</taxon>
        <taxon>Spermatophyta</taxon>
        <taxon>Magnoliopsida</taxon>
        <taxon>Liliopsida</taxon>
        <taxon>Araceae</taxon>
        <taxon>Aroideae</taxon>
        <taxon>Colocasieae</taxon>
        <taxon>Colocasia</taxon>
    </lineage>
</organism>
<dbReference type="AlphaFoldDB" id="A0A843TSN0"/>
<accession>A0A843TSN0</accession>
<comment type="caution">
    <text evidence="1">The sequence shown here is derived from an EMBL/GenBank/DDBJ whole genome shotgun (WGS) entry which is preliminary data.</text>
</comment>
<sequence length="224" mass="26398">MKLSGPLFFLKEMRIARYFQLCNDFRYLNKLPEVQFGQFHGAITTLRAENTVNYFFTVDFTTLKLPEKVFLPKQHSLVFDYSAGSHAFDRFARVMGRISAQQCSLPSFQRFIFREFHLGHISFEVLAPLISECERLSPIDWEKHYNQYALRLESLNSSFVKSSKPPLSVEAFLDLNSNNPVQELFVQWVEWYKPILALRKDLLQYQIHYPVNINNFFVYLTTIS</sequence>
<reference evidence="1" key="1">
    <citation type="submission" date="2017-07" db="EMBL/GenBank/DDBJ databases">
        <title>Taro Niue Genome Assembly and Annotation.</title>
        <authorList>
            <person name="Atibalentja N."/>
            <person name="Keating K."/>
            <person name="Fields C.J."/>
        </authorList>
    </citation>
    <scope>NUCLEOTIDE SEQUENCE</scope>
    <source>
        <strain evidence="1">Niue_2</strain>
        <tissue evidence="1">Leaf</tissue>
    </source>
</reference>
<gene>
    <name evidence="1" type="ORF">Taro_004788</name>
</gene>
<proteinExistence type="predicted"/>
<protein>
    <submittedName>
        <fullName evidence="1">Uncharacterized protein</fullName>
    </submittedName>
</protein>
<dbReference type="Proteomes" id="UP000652761">
    <property type="component" value="Unassembled WGS sequence"/>
</dbReference>
<keyword evidence="2" id="KW-1185">Reference proteome</keyword>
<evidence type="ECO:0000313" key="1">
    <source>
        <dbReference type="EMBL" id="MQL72453.1"/>
    </source>
</evidence>